<evidence type="ECO:0000313" key="7">
    <source>
        <dbReference type="Proteomes" id="UP000585638"/>
    </source>
</evidence>
<dbReference type="InterPro" id="IPR011330">
    <property type="entry name" value="Glyco_hydro/deAcase_b/a-brl"/>
</dbReference>
<dbReference type="PANTHER" id="PTHR46017">
    <property type="entry name" value="ALPHA-MANNOSIDASE 2C1"/>
    <property type="match status" value="1"/>
</dbReference>
<organism evidence="6 7">
    <name type="scientific">Kutzneria kofuensis</name>
    <dbReference type="NCBI Taxonomy" id="103725"/>
    <lineage>
        <taxon>Bacteria</taxon>
        <taxon>Bacillati</taxon>
        <taxon>Actinomycetota</taxon>
        <taxon>Actinomycetes</taxon>
        <taxon>Pseudonocardiales</taxon>
        <taxon>Pseudonocardiaceae</taxon>
        <taxon>Kutzneria</taxon>
    </lineage>
</organism>
<dbReference type="Gene3D" id="2.70.98.30">
    <property type="entry name" value="Golgi alpha-mannosidase II, domain 4"/>
    <property type="match status" value="2"/>
</dbReference>
<comment type="caution">
    <text evidence="6">The sequence shown here is derived from an EMBL/GenBank/DDBJ whole genome shotgun (WGS) entry which is preliminary data.</text>
</comment>
<keyword evidence="7" id="KW-1185">Reference proteome</keyword>
<dbReference type="EMBL" id="JACHIR010000004">
    <property type="protein sequence ID" value="MBB5897867.1"/>
    <property type="molecule type" value="Genomic_DNA"/>
</dbReference>
<dbReference type="GO" id="GO:0030246">
    <property type="term" value="F:carbohydrate binding"/>
    <property type="evidence" value="ECO:0007669"/>
    <property type="project" value="InterPro"/>
</dbReference>
<evidence type="ECO:0000259" key="5">
    <source>
        <dbReference type="SMART" id="SM00872"/>
    </source>
</evidence>
<evidence type="ECO:0000256" key="4">
    <source>
        <dbReference type="ARBA" id="ARBA00023295"/>
    </source>
</evidence>
<dbReference type="PANTHER" id="PTHR46017:SF1">
    <property type="entry name" value="ALPHA-MANNOSIDASE 2C1"/>
    <property type="match status" value="1"/>
</dbReference>
<name>A0A7W9KSL5_9PSEU</name>
<dbReference type="InterPro" id="IPR037094">
    <property type="entry name" value="Glyco_hydro_38_cen_sf"/>
</dbReference>
<dbReference type="InterPro" id="IPR027291">
    <property type="entry name" value="Glyco_hydro_38_N_sf"/>
</dbReference>
<comment type="similarity">
    <text evidence="1">Belongs to the glycosyl hydrolase 38 family.</text>
</comment>
<dbReference type="Proteomes" id="UP000585638">
    <property type="component" value="Unassembled WGS sequence"/>
</dbReference>
<dbReference type="SUPFAM" id="SSF88688">
    <property type="entry name" value="Families 57/38 glycoside transferase middle domain"/>
    <property type="match status" value="1"/>
</dbReference>
<gene>
    <name evidence="6" type="ORF">BJ998_009126</name>
</gene>
<evidence type="ECO:0000256" key="3">
    <source>
        <dbReference type="ARBA" id="ARBA00022801"/>
    </source>
</evidence>
<keyword evidence="4" id="KW-0326">Glycosidase</keyword>
<reference evidence="6 7" key="1">
    <citation type="submission" date="2020-08" db="EMBL/GenBank/DDBJ databases">
        <title>Sequencing the genomes of 1000 actinobacteria strains.</title>
        <authorList>
            <person name="Klenk H.-P."/>
        </authorList>
    </citation>
    <scope>NUCLEOTIDE SEQUENCE [LARGE SCALE GENOMIC DNA]</scope>
    <source>
        <strain evidence="6 7">DSM 43851</strain>
    </source>
</reference>
<dbReference type="Gene3D" id="1.20.1270.50">
    <property type="entry name" value="Glycoside hydrolase family 38, central domain"/>
    <property type="match status" value="1"/>
</dbReference>
<dbReference type="GO" id="GO:0009313">
    <property type="term" value="P:oligosaccharide catabolic process"/>
    <property type="evidence" value="ECO:0007669"/>
    <property type="project" value="TreeGrafter"/>
</dbReference>
<dbReference type="InterPro" id="IPR015341">
    <property type="entry name" value="Glyco_hydro_38_cen"/>
</dbReference>
<keyword evidence="3" id="KW-0378">Hydrolase</keyword>
<dbReference type="RefSeq" id="WP_184870351.1">
    <property type="nucleotide sequence ID" value="NZ_JACHIR010000004.1"/>
</dbReference>
<keyword evidence="2" id="KW-0479">Metal-binding</keyword>
<dbReference type="CDD" id="cd10786">
    <property type="entry name" value="GH38N_AMII_like"/>
    <property type="match status" value="1"/>
</dbReference>
<dbReference type="SMART" id="SM00872">
    <property type="entry name" value="Alpha-mann_mid"/>
    <property type="match status" value="1"/>
</dbReference>
<proteinExistence type="inferred from homology"/>
<accession>A0A7W9KSL5</accession>
<dbReference type="GO" id="GO:0006013">
    <property type="term" value="P:mannose metabolic process"/>
    <property type="evidence" value="ECO:0007669"/>
    <property type="project" value="InterPro"/>
</dbReference>
<dbReference type="GO" id="GO:0004559">
    <property type="term" value="F:alpha-mannosidase activity"/>
    <property type="evidence" value="ECO:0007669"/>
    <property type="project" value="InterPro"/>
</dbReference>
<sequence>MRITGVRDTDLFVGPAAAPRQVVRVTLAGPRPAPLLVRLAGPLVRTPEPAVVPSGDGEVVVEVGVVFGAPTSPGVAYPATVLVERPDDGIRVSVSDTAVTAAETGWTMWMVSHFHYDPVWWNTQAGFTDTWLDLPGAQEKRMPFQLSAFDLVRAHLDAARRDEDYRFVLAEVDYLKPHWDAFPEDRRDLREFVRGGRVELVGGNYNEANTNLTHPESTIRNAVHGVGYQRDVLGGDPRSAWMLDVFGHDPAYPGLMADAGLDSSVWARGPWHHVGAKRHTGDITRMQFPSEFEWIAPTGRGLLTAYLADHYVAGWDIERKSTVDEAMAEAYRQFSSLRQVAATRNVLLPVGHDHNVPSRFCTQIHREWNARYVWPRFVVGLPREFFAAVRADAAERSIVFSPQTRDMNPVYTGKDVSYVDTKQAQRAAEVSVLDGERVATLASLLGARFPAEALDKAWRQLVYGAHHDAITGTESDQVYLDLVAGWREADELGREVLTGAVDHLASRVDTAGPGLAVIAVNTLSFARDAVVSVTLRDLPPRARGVEIVDPHGESVPAATDGVQRRPDGTLAEVSLSFLARQVPACGYRVYRAVEADTVPQAWSAEAAQRPIENDSFLVEADPVRGGALSRVHDRRSGRELVRDGGLAAELVLQSEHAQHPVWEEGPWHLLPAGPGRGSGEAPAEVRVETSPLGERIVSSTTLDGLRITQHTVLWHGLSRVDIRCFVDGSVGQDHLLRARFALDLPGTLPVAEVGFAAVGRSFGFPDVDAAEHLWTLDSPAHTWAGLSSPVRLRLRHQDGRVGDHCVGVAEVVAAEDERLVRELLVALVAKGVTATRTLPEGPRYGSLDVDSNLPDVRIAVAGTVFADEVLAGAGDPYRRALDRHGRVFVPALRTRQEVWTPDADLRGPRDLPMLIVAGHDLDALIADLADARVEVDVPGGLAGTSEPAVDHSVAVVNRGTPGFVVAPDGTLHVSLMRSCSGWPCGVWIDGERRTAPDGSSFAWQHWSHTFDLSLVSGAGDWRQAGFTRAGQDVNHPVRALQVPSAPGALPPELSLITVSPAEVLLTAVKPAGNPLASGAAAEGSPADGITVRIYETTGTPVTATVGLHGGLTTACRTDVLEEKNIEPLTVHSGQARVGLAAADVATVRLKPSAVSAHSGARLARGQEPVQPVFTRYWRHNAGPAPLGNLPVSVHVSPARLHLDVGATAEVRVTVSCSGRPASGAVELSMPPGLVAESPDGLAYDLTPDGFAAFRLTVRGTLPGRRLLAVRIRDDLGQVLEDTSEVVVGEPPADDSLVSLLLGADGLELVAGHVVELPVSLRNHAQSEIRGEATLISPHGTWSDDVRIDPRTQPFTIAAGGTASISFSARAAATARVGSHWWALVRVACHGRLYYTPAVAVHVVR</sequence>
<dbReference type="Gene3D" id="3.20.110.10">
    <property type="entry name" value="Glycoside hydrolase 38, N terminal domain"/>
    <property type="match status" value="1"/>
</dbReference>
<evidence type="ECO:0000256" key="1">
    <source>
        <dbReference type="ARBA" id="ARBA00009792"/>
    </source>
</evidence>
<protein>
    <submittedName>
        <fullName evidence="6">Alpha-mannosidase</fullName>
    </submittedName>
</protein>
<feature type="domain" description="Glycoside hydrolase family 38 central" evidence="5">
    <location>
        <begin position="416"/>
        <end position="486"/>
    </location>
</feature>
<dbReference type="InterPro" id="IPR028995">
    <property type="entry name" value="Glyco_hydro_57/38_cen_sf"/>
</dbReference>
<dbReference type="GO" id="GO:0046872">
    <property type="term" value="F:metal ion binding"/>
    <property type="evidence" value="ECO:0007669"/>
    <property type="project" value="UniProtKB-KW"/>
</dbReference>
<dbReference type="Pfam" id="PF09261">
    <property type="entry name" value="Alpha-mann_mid"/>
    <property type="match status" value="1"/>
</dbReference>
<dbReference type="Pfam" id="PF01074">
    <property type="entry name" value="Glyco_hydro_38N"/>
    <property type="match status" value="1"/>
</dbReference>
<dbReference type="SUPFAM" id="SSF88713">
    <property type="entry name" value="Glycoside hydrolase/deacetylase"/>
    <property type="match status" value="1"/>
</dbReference>
<dbReference type="SUPFAM" id="SSF74650">
    <property type="entry name" value="Galactose mutarotase-like"/>
    <property type="match status" value="2"/>
</dbReference>
<dbReference type="InterPro" id="IPR000602">
    <property type="entry name" value="Glyco_hydro_38_N"/>
</dbReference>
<evidence type="ECO:0000313" key="6">
    <source>
        <dbReference type="EMBL" id="MBB5897867.1"/>
    </source>
</evidence>
<evidence type="ECO:0000256" key="2">
    <source>
        <dbReference type="ARBA" id="ARBA00022723"/>
    </source>
</evidence>
<dbReference type="InterPro" id="IPR011013">
    <property type="entry name" value="Gal_mutarotase_sf_dom"/>
</dbReference>